<keyword evidence="5 6" id="KW-0472">Membrane</keyword>
<protein>
    <submittedName>
        <fullName evidence="8">ABC-type branched-chain amino acid transport system permease component</fullName>
    </submittedName>
    <submittedName>
        <fullName evidence="9">ABC-type branched-chain amino acid transport system, permease component</fullName>
    </submittedName>
    <submittedName>
        <fullName evidence="7">Branched-chain amino acid ABC transporter permease</fullName>
    </submittedName>
</protein>
<keyword evidence="4 6" id="KW-1133">Transmembrane helix</keyword>
<proteinExistence type="predicted"/>
<reference evidence="10 11" key="2">
    <citation type="journal article" date="2015" name="MBio">
        <title>Genome-Resolved Metagenomic Analysis Reveals Roles for Candidate Phyla and Other Microbial Community Members in Biogeochemical Transformations in Oil Reservoirs.</title>
        <authorList>
            <person name="Hu P."/>
            <person name="Tom L."/>
            <person name="Singh A."/>
            <person name="Thomas B.C."/>
            <person name="Baker B.J."/>
            <person name="Piceno Y.M."/>
            <person name="Andersen G.L."/>
            <person name="Banfield J.F."/>
        </authorList>
    </citation>
    <scope>NUCLEOTIDE SEQUENCE [LARGE SCALE GENOMIC DNA]</scope>
</reference>
<dbReference type="CDD" id="cd06581">
    <property type="entry name" value="TM_PBP1_LivM_like"/>
    <property type="match status" value="1"/>
</dbReference>
<feature type="transmembrane region" description="Helical" evidence="6">
    <location>
        <begin position="106"/>
        <end position="124"/>
    </location>
</feature>
<dbReference type="GO" id="GO:0005886">
    <property type="term" value="C:plasma membrane"/>
    <property type="evidence" value="ECO:0007669"/>
    <property type="project" value="UniProtKB-SubCell"/>
</dbReference>
<evidence type="ECO:0000313" key="10">
    <source>
        <dbReference type="Proteomes" id="UP000054260"/>
    </source>
</evidence>
<evidence type="ECO:0000256" key="4">
    <source>
        <dbReference type="ARBA" id="ARBA00022989"/>
    </source>
</evidence>
<feature type="transmembrane region" description="Helical" evidence="6">
    <location>
        <begin position="198"/>
        <end position="219"/>
    </location>
</feature>
<evidence type="ECO:0000313" key="11">
    <source>
        <dbReference type="Proteomes" id="UP000055014"/>
    </source>
</evidence>
<evidence type="ECO:0000313" key="9">
    <source>
        <dbReference type="EMBL" id="KUK90737.1"/>
    </source>
</evidence>
<reference evidence="9" key="1">
    <citation type="journal article" date="2015" name="MBio">
        <title>Genome-resolved metagenomic analysis reveals roles for candidate phyla and other microbial community members in biogeochemical transformations in oil reservoirs.</title>
        <authorList>
            <person name="Hu P."/>
            <person name="Tom L."/>
            <person name="Singh A."/>
            <person name="Thomas B.C."/>
            <person name="Baker B.J."/>
            <person name="Piceno Y.M."/>
            <person name="Andersen G.L."/>
            <person name="Banfield J.F."/>
        </authorList>
    </citation>
    <scope>NUCLEOTIDE SEQUENCE [LARGE SCALE GENOMIC DNA]</scope>
    <source>
        <strain evidence="8">46_47</strain>
        <strain evidence="9">46_70</strain>
    </source>
</reference>
<dbReference type="EMBL" id="LGGH01000117">
    <property type="protein sequence ID" value="KUK67224.1"/>
    <property type="molecule type" value="Genomic_DNA"/>
</dbReference>
<feature type="transmembrane region" description="Helical" evidence="6">
    <location>
        <begin position="27"/>
        <end position="46"/>
    </location>
</feature>
<name>A0A101I8K0_9BACT</name>
<dbReference type="InterPro" id="IPR001851">
    <property type="entry name" value="ABC_transp_permease"/>
</dbReference>
<dbReference type="Proteomes" id="UP000054260">
    <property type="component" value="Unassembled WGS sequence"/>
</dbReference>
<dbReference type="Pfam" id="PF02653">
    <property type="entry name" value="BPD_transp_2"/>
    <property type="match status" value="1"/>
</dbReference>
<keyword evidence="3 6" id="KW-0812">Transmembrane</keyword>
<evidence type="ECO:0000313" key="12">
    <source>
        <dbReference type="Proteomes" id="UP000264215"/>
    </source>
</evidence>
<comment type="subcellular location">
    <subcellularLocation>
        <location evidence="1">Cell membrane</location>
        <topology evidence="1">Multi-pass membrane protein</topology>
    </subcellularLocation>
</comment>
<dbReference type="Proteomes" id="UP000264215">
    <property type="component" value="Unassembled WGS sequence"/>
</dbReference>
<dbReference type="InterPro" id="IPR043428">
    <property type="entry name" value="LivM-like"/>
</dbReference>
<keyword evidence="2" id="KW-1003">Cell membrane</keyword>
<reference evidence="7 12" key="3">
    <citation type="journal article" date="2018" name="Nat. Biotechnol.">
        <title>A standardized bacterial taxonomy based on genome phylogeny substantially revises the tree of life.</title>
        <authorList>
            <person name="Parks D.H."/>
            <person name="Chuvochina M."/>
            <person name="Waite D.W."/>
            <person name="Rinke C."/>
            <person name="Skarshewski A."/>
            <person name="Chaumeil P.A."/>
            <person name="Hugenholtz P."/>
        </authorList>
    </citation>
    <scope>NUCLEOTIDE SEQUENCE [LARGE SCALE GENOMIC DNA]</scope>
    <source>
        <strain evidence="7">UBA9905</strain>
    </source>
</reference>
<feature type="transmembrane region" description="Helical" evidence="6">
    <location>
        <begin position="239"/>
        <end position="264"/>
    </location>
</feature>
<evidence type="ECO:0000256" key="3">
    <source>
        <dbReference type="ARBA" id="ARBA00022692"/>
    </source>
</evidence>
<dbReference type="PANTHER" id="PTHR30482:SF10">
    <property type="entry name" value="HIGH-AFFINITY BRANCHED-CHAIN AMINO ACID TRANSPORT PROTEIN BRAE"/>
    <property type="match status" value="1"/>
</dbReference>
<comment type="caution">
    <text evidence="9">The sequence shown here is derived from an EMBL/GenBank/DDBJ whole genome shotgun (WGS) entry which is preliminary data.</text>
</comment>
<dbReference type="EMBL" id="DQBS01000122">
    <property type="protein sequence ID" value="HCO69941.1"/>
    <property type="molecule type" value="Genomic_DNA"/>
</dbReference>
<dbReference type="EMBL" id="LGGW01000022">
    <property type="protein sequence ID" value="KUK90737.1"/>
    <property type="molecule type" value="Genomic_DNA"/>
</dbReference>
<feature type="transmembrane region" description="Helical" evidence="6">
    <location>
        <begin position="276"/>
        <end position="298"/>
    </location>
</feature>
<dbReference type="PATRIC" id="fig|1236046.5.peg.1563"/>
<gene>
    <name evidence="7" type="ORF">DIT26_05070</name>
    <name evidence="8" type="ORF">XD86_0850</name>
    <name evidence="9" type="ORF">XE02_0416</name>
</gene>
<organism evidence="9 11">
    <name type="scientific">Mesotoga infera</name>
    <dbReference type="NCBI Taxonomy" id="1236046"/>
    <lineage>
        <taxon>Bacteria</taxon>
        <taxon>Thermotogati</taxon>
        <taxon>Thermotogota</taxon>
        <taxon>Thermotogae</taxon>
        <taxon>Kosmotogales</taxon>
        <taxon>Kosmotogaceae</taxon>
        <taxon>Mesotoga</taxon>
    </lineage>
</organism>
<sequence length="312" mass="33798">MKITKSLIILLVLIAAALLPVLTEAYFISVAITILTFMTLAISWDMMLRTGQLSFGTAGFFGLGGYTGIIAVADFGVDPVMGIVLGGLLAGGVSLLLGMAILRLRGLYFAITTMALASVFMVIIRNLHKLTGGPGGKIVYTTLFNYDSTKVYWLMLGIAVGTIVVSELFQRSRIHFAIDAIRADETVAKSHGVNIYKYLIFVFVVTSIIQGVIGSTYALQYGFVYPESSFSAHYLLLPIAMALVGGIYTTLGPVLGAIILGLSSEYLKLIMPYGHLIIYGVIIVVVVLFMPNGVYGALKDLFGIRKRRLEER</sequence>
<feature type="transmembrane region" description="Helical" evidence="6">
    <location>
        <begin position="53"/>
        <end position="73"/>
    </location>
</feature>
<evidence type="ECO:0000256" key="6">
    <source>
        <dbReference type="SAM" id="Phobius"/>
    </source>
</evidence>
<evidence type="ECO:0000313" key="7">
    <source>
        <dbReference type="EMBL" id="HCO69941.1"/>
    </source>
</evidence>
<evidence type="ECO:0000256" key="2">
    <source>
        <dbReference type="ARBA" id="ARBA00022475"/>
    </source>
</evidence>
<feature type="transmembrane region" description="Helical" evidence="6">
    <location>
        <begin position="151"/>
        <end position="169"/>
    </location>
</feature>
<evidence type="ECO:0000313" key="8">
    <source>
        <dbReference type="EMBL" id="KUK67224.1"/>
    </source>
</evidence>
<dbReference type="AlphaFoldDB" id="A0A101I8K0"/>
<evidence type="ECO:0000256" key="1">
    <source>
        <dbReference type="ARBA" id="ARBA00004651"/>
    </source>
</evidence>
<evidence type="ECO:0000256" key="5">
    <source>
        <dbReference type="ARBA" id="ARBA00023136"/>
    </source>
</evidence>
<dbReference type="GO" id="GO:0015658">
    <property type="term" value="F:branched-chain amino acid transmembrane transporter activity"/>
    <property type="evidence" value="ECO:0007669"/>
    <property type="project" value="InterPro"/>
</dbReference>
<feature type="transmembrane region" description="Helical" evidence="6">
    <location>
        <begin position="79"/>
        <end position="99"/>
    </location>
</feature>
<dbReference type="PANTHER" id="PTHR30482">
    <property type="entry name" value="HIGH-AFFINITY BRANCHED-CHAIN AMINO ACID TRANSPORT SYSTEM PERMEASE"/>
    <property type="match status" value="1"/>
</dbReference>
<accession>A0A101I8K0</accession>
<dbReference type="Proteomes" id="UP000055014">
    <property type="component" value="Unassembled WGS sequence"/>
</dbReference>